<dbReference type="FunFam" id="1.20.1560.10:FF:000014">
    <property type="entry name" value="Multidrug resistance-associated protein member 4"/>
    <property type="match status" value="1"/>
</dbReference>
<gene>
    <name evidence="12" type="ORF">RUM43_007266</name>
</gene>
<dbReference type="InterPro" id="IPR027417">
    <property type="entry name" value="P-loop_NTPase"/>
</dbReference>
<dbReference type="GO" id="GO:0016020">
    <property type="term" value="C:membrane"/>
    <property type="evidence" value="ECO:0007669"/>
    <property type="project" value="UniProtKB-SubCell"/>
</dbReference>
<evidence type="ECO:0000256" key="9">
    <source>
        <dbReference type="SAM" id="Phobius"/>
    </source>
</evidence>
<comment type="similarity">
    <text evidence="2">Belongs to the ABC transporter superfamily. ABCC family. Conjugate transporter (TC 3.A.1.208) subfamily.</text>
</comment>
<organism evidence="12 13">
    <name type="scientific">Polyplax serrata</name>
    <name type="common">Common mouse louse</name>
    <dbReference type="NCBI Taxonomy" id="468196"/>
    <lineage>
        <taxon>Eukaryota</taxon>
        <taxon>Metazoa</taxon>
        <taxon>Ecdysozoa</taxon>
        <taxon>Arthropoda</taxon>
        <taxon>Hexapoda</taxon>
        <taxon>Insecta</taxon>
        <taxon>Pterygota</taxon>
        <taxon>Neoptera</taxon>
        <taxon>Paraneoptera</taxon>
        <taxon>Psocodea</taxon>
        <taxon>Troctomorpha</taxon>
        <taxon>Phthiraptera</taxon>
        <taxon>Anoplura</taxon>
        <taxon>Polyplacidae</taxon>
        <taxon>Polyplax</taxon>
    </lineage>
</organism>
<feature type="transmembrane region" description="Helical" evidence="9">
    <location>
        <begin position="106"/>
        <end position="128"/>
    </location>
</feature>
<evidence type="ECO:0000256" key="7">
    <source>
        <dbReference type="ARBA" id="ARBA00022989"/>
    </source>
</evidence>
<feature type="transmembrane region" description="Helical" evidence="9">
    <location>
        <begin position="1049"/>
        <end position="1067"/>
    </location>
</feature>
<dbReference type="Proteomes" id="UP001372834">
    <property type="component" value="Unassembled WGS sequence"/>
</dbReference>
<dbReference type="Pfam" id="PF00005">
    <property type="entry name" value="ABC_tran"/>
    <property type="match status" value="2"/>
</dbReference>
<dbReference type="FunFam" id="3.40.50.300:FF:000163">
    <property type="entry name" value="Multidrug resistance-associated protein member 4"/>
    <property type="match status" value="1"/>
</dbReference>
<dbReference type="InterPro" id="IPR011527">
    <property type="entry name" value="ABC1_TM_dom"/>
</dbReference>
<evidence type="ECO:0000313" key="13">
    <source>
        <dbReference type="Proteomes" id="UP001372834"/>
    </source>
</evidence>
<evidence type="ECO:0000259" key="10">
    <source>
        <dbReference type="PROSITE" id="PS50893"/>
    </source>
</evidence>
<keyword evidence="3" id="KW-0813">Transport</keyword>
<dbReference type="PANTHER" id="PTHR24223:SF456">
    <property type="entry name" value="MULTIDRUG RESISTANCE-ASSOCIATED PROTEIN LETHAL(2)03659"/>
    <property type="match status" value="1"/>
</dbReference>
<keyword evidence="8 9" id="KW-0472">Membrane</keyword>
<evidence type="ECO:0000259" key="11">
    <source>
        <dbReference type="PROSITE" id="PS50929"/>
    </source>
</evidence>
<evidence type="ECO:0000256" key="2">
    <source>
        <dbReference type="ARBA" id="ARBA00009726"/>
    </source>
</evidence>
<dbReference type="InterPro" id="IPR050173">
    <property type="entry name" value="ABC_transporter_C-like"/>
</dbReference>
<evidence type="ECO:0000256" key="5">
    <source>
        <dbReference type="ARBA" id="ARBA00022741"/>
    </source>
</evidence>
<feature type="domain" description="ABC transporter" evidence="10">
    <location>
        <begin position="448"/>
        <end position="671"/>
    </location>
</feature>
<dbReference type="Gene3D" id="3.40.50.300">
    <property type="entry name" value="P-loop containing nucleotide triphosphate hydrolases"/>
    <property type="match status" value="2"/>
</dbReference>
<evidence type="ECO:0000256" key="8">
    <source>
        <dbReference type="ARBA" id="ARBA00023136"/>
    </source>
</evidence>
<feature type="domain" description="ABC transmembrane type-1" evidence="11">
    <location>
        <begin position="138"/>
        <end position="398"/>
    </location>
</feature>
<feature type="domain" description="ABC transmembrane type-1" evidence="11">
    <location>
        <begin position="836"/>
        <end position="1075"/>
    </location>
</feature>
<feature type="transmembrane region" description="Helical" evidence="9">
    <location>
        <begin position="835"/>
        <end position="861"/>
    </location>
</feature>
<dbReference type="GO" id="GO:0016887">
    <property type="term" value="F:ATP hydrolysis activity"/>
    <property type="evidence" value="ECO:0007669"/>
    <property type="project" value="InterPro"/>
</dbReference>
<dbReference type="PROSITE" id="PS50893">
    <property type="entry name" value="ABC_TRANSPORTER_2"/>
    <property type="match status" value="2"/>
</dbReference>
<feature type="transmembrane region" description="Helical" evidence="9">
    <location>
        <begin position="165"/>
        <end position="186"/>
    </location>
</feature>
<evidence type="ECO:0000256" key="4">
    <source>
        <dbReference type="ARBA" id="ARBA00022692"/>
    </source>
</evidence>
<dbReference type="Pfam" id="PF00664">
    <property type="entry name" value="ABC_membrane"/>
    <property type="match status" value="2"/>
</dbReference>
<dbReference type="SUPFAM" id="SSF90123">
    <property type="entry name" value="ABC transporter transmembrane region"/>
    <property type="match status" value="2"/>
</dbReference>
<keyword evidence="4 9" id="KW-0812">Transmembrane</keyword>
<dbReference type="Gene3D" id="1.20.1560.10">
    <property type="entry name" value="ABC transporter type 1, transmembrane domain"/>
    <property type="match status" value="2"/>
</dbReference>
<evidence type="ECO:0000256" key="3">
    <source>
        <dbReference type="ARBA" id="ARBA00022448"/>
    </source>
</evidence>
<dbReference type="FunFam" id="1.20.1560.10:FF:000026">
    <property type="entry name" value="Multidrug resistance-associated protein lethal(2)03659"/>
    <property type="match status" value="1"/>
</dbReference>
<accession>A0AAN8PCD8</accession>
<dbReference type="PROSITE" id="PS00211">
    <property type="entry name" value="ABC_TRANSPORTER_1"/>
    <property type="match status" value="2"/>
</dbReference>
<evidence type="ECO:0000256" key="1">
    <source>
        <dbReference type="ARBA" id="ARBA00004141"/>
    </source>
</evidence>
<dbReference type="GO" id="GO:0005524">
    <property type="term" value="F:ATP binding"/>
    <property type="evidence" value="ECO:0007669"/>
    <property type="project" value="UniProtKB-KW"/>
</dbReference>
<sequence>MEGKKLERATNPEEEANVFSRIFFFWTKDIFRRGLKSPPMTVGELCHPISEDYSNRLGDRLEEKWMLEIKNSKLSGREPKLVYAVIKCFGLGYCSLAFIHGFNELFLRQVFIIPCNGLLMFVFSGFHLETDSKNCNRMELVQPILLGQLLSYFTLSTEMTLNEALLYASAMVGCIFLSSLFGSHYLKNSFQHGMKLRVACSSLLYRKSLKIDKSALGDVASGQVVNLLANDVSRFDFVTVFLHYMWSAPLGAIVIIYYMWTSAGPISLVGVLAILLVVPLQSYTGKLASKFRLQTAYETDERIRLMDEIICGIQVIKMYAWEKPFSQRVSNSRKKELEKLIKSSYVRGLFMTFNLFTTRFSIFCTMMALSLTGGSLSAEKIFVYASYFGMLSFNMSGMYVRGFAEIAECWVSLARLTKFLVLDEISNVTNVSNSKGHEIKTEETKGEIKLHDATAQWQASSQGPALQNLSLNIKKGSLTVVVGPVGCGKSSLLQALLGELKFSEGKVSVSGSLSYCSQEPWVFASSVRQNITFGLPFNKTRYSDVVRVCALSQDFTQLAEGDRTIIGDRGASLSGGQRARVNLARAAYKDADIYLLDDPLSAVDTHVSKHLFEECIVGYLQDKTRILVTHQLQYLKKADHIILLDNGLLQFEGTFNALQNGNYDFTKLFKEEENQNDEKSTLEGNDTMYLKEKGCRQLSNGSSRSIRSSKTAELCESVESLAPVDSAPLEEIKENVNISFIDYFLSGVNKCTLFVLFSFFVLAQSSASFCDYWMSIWASQKNLQPTKSENFWNDSMVLDDLNILNVDGNTTLNETLSKDVPKESIFGSLPTETYQLVYCGLIIALFLLALTRSIVFYNICIRCSQKLHDLMFSKICRTHMSFFHKNPSGRILNRFSKDLGSIDEFLPKALLDAFQNIMIGIGAVIVTLIVNYMYIIPLVVVMVLGGFARHVFVKTSTGLKKIEGITRGPVFAHLNATLQGITTIRAYGAEATLKKEFDNHQDLHTAAMSLFIGVSSAFGYIIDLLCLILIAFVTYLLLLVQTNLTDGEVGLAITQILAVTGLVQWGMRQSAEISNQLVSVERVLEYTKVESEENLEIASTENGPQSLEKWPSEGNIEFKNVNLFYDETKIPAIRNLSICIKAGEKIGIVGRTGAGKSSIIASLFRLARVEGAIRIDAVDTSSVPLQSLRRSISIIPQEPVLFKGTIRKNLDPFENFTDAKLWQALDEVELKDAVLNGLESFVQEGGSNFSVGQKQLVCLARAILRENKILLLDEATANVDPRTDSLIQRTIRTKFANCTVLTIAHRLNTVMDCDRVLVMDEGTAVEFDKPCNLLEKENGYLSNMVRQTGPVMAEQLRLVAEEHRR</sequence>
<dbReference type="InterPro" id="IPR003593">
    <property type="entry name" value="AAA+_ATPase"/>
</dbReference>
<feature type="transmembrane region" description="Helical" evidence="9">
    <location>
        <begin position="81"/>
        <end position="100"/>
    </location>
</feature>
<dbReference type="PANTHER" id="PTHR24223">
    <property type="entry name" value="ATP-BINDING CASSETTE SUB-FAMILY C"/>
    <property type="match status" value="1"/>
</dbReference>
<dbReference type="PROSITE" id="PS50929">
    <property type="entry name" value="ABC_TM1F"/>
    <property type="match status" value="2"/>
</dbReference>
<feature type="transmembrane region" description="Helical" evidence="9">
    <location>
        <begin position="237"/>
        <end position="260"/>
    </location>
</feature>
<dbReference type="InterPro" id="IPR036640">
    <property type="entry name" value="ABC1_TM_sf"/>
</dbReference>
<feature type="transmembrane region" description="Helical" evidence="9">
    <location>
        <begin position="266"/>
        <end position="284"/>
    </location>
</feature>
<dbReference type="EMBL" id="JAWJWE010000003">
    <property type="protein sequence ID" value="KAK6638996.1"/>
    <property type="molecule type" value="Genomic_DNA"/>
</dbReference>
<evidence type="ECO:0000256" key="6">
    <source>
        <dbReference type="ARBA" id="ARBA00022840"/>
    </source>
</evidence>
<keyword evidence="5" id="KW-0547">Nucleotide-binding</keyword>
<dbReference type="InterPro" id="IPR003439">
    <property type="entry name" value="ABC_transporter-like_ATP-bd"/>
</dbReference>
<dbReference type="InterPro" id="IPR044746">
    <property type="entry name" value="ABCC_6TM_D1"/>
</dbReference>
<evidence type="ECO:0000313" key="12">
    <source>
        <dbReference type="EMBL" id="KAK6638996.1"/>
    </source>
</evidence>
<name>A0AAN8PCD8_POLSC</name>
<comment type="caution">
    <text evidence="12">The sequence shown here is derived from an EMBL/GenBank/DDBJ whole genome shotgun (WGS) entry which is preliminary data.</text>
</comment>
<dbReference type="CDD" id="cd03250">
    <property type="entry name" value="ABCC_MRP_domain1"/>
    <property type="match status" value="1"/>
</dbReference>
<reference evidence="12 13" key="1">
    <citation type="submission" date="2023-10" db="EMBL/GenBank/DDBJ databases">
        <title>Genomes of two closely related lineages of the louse Polyplax serrata with different host specificities.</title>
        <authorList>
            <person name="Martinu J."/>
            <person name="Tarabai H."/>
            <person name="Stefka J."/>
            <person name="Hypsa V."/>
        </authorList>
    </citation>
    <scope>NUCLEOTIDE SEQUENCE [LARGE SCALE GENOMIC DNA]</scope>
    <source>
        <strain evidence="12">HR10_N</strain>
    </source>
</reference>
<dbReference type="SUPFAM" id="SSF52540">
    <property type="entry name" value="P-loop containing nucleoside triphosphate hydrolases"/>
    <property type="match status" value="2"/>
</dbReference>
<keyword evidence="7 9" id="KW-1133">Transmembrane helix</keyword>
<dbReference type="FunFam" id="3.40.50.300:FF:000482">
    <property type="entry name" value="Multidrug resistance-associated protein member 4"/>
    <property type="match status" value="1"/>
</dbReference>
<comment type="subcellular location">
    <subcellularLocation>
        <location evidence="1">Membrane</location>
        <topology evidence="1">Multi-pass membrane protein</topology>
    </subcellularLocation>
</comment>
<feature type="transmembrane region" description="Helical" evidence="9">
    <location>
        <begin position="917"/>
        <end position="944"/>
    </location>
</feature>
<protein>
    <submittedName>
        <fullName evidence="12">Uncharacterized protein</fullName>
    </submittedName>
</protein>
<dbReference type="CDD" id="cd18579">
    <property type="entry name" value="ABC_6TM_ABCC_D1"/>
    <property type="match status" value="1"/>
</dbReference>
<proteinExistence type="inferred from homology"/>
<dbReference type="SMART" id="SM00382">
    <property type="entry name" value="AAA"/>
    <property type="match status" value="2"/>
</dbReference>
<feature type="transmembrane region" description="Helical" evidence="9">
    <location>
        <begin position="1017"/>
        <end position="1037"/>
    </location>
</feature>
<dbReference type="InterPro" id="IPR017871">
    <property type="entry name" value="ABC_transporter-like_CS"/>
</dbReference>
<dbReference type="CDD" id="cd03244">
    <property type="entry name" value="ABCC_MRP_domain2"/>
    <property type="match status" value="1"/>
</dbReference>
<feature type="domain" description="ABC transporter" evidence="10">
    <location>
        <begin position="1116"/>
        <end position="1346"/>
    </location>
</feature>
<keyword evidence="6" id="KW-0067">ATP-binding</keyword>
<dbReference type="GO" id="GO:0140359">
    <property type="term" value="F:ABC-type transporter activity"/>
    <property type="evidence" value="ECO:0007669"/>
    <property type="project" value="InterPro"/>
</dbReference>